<sequence>MHINKTENTDSEIIKYIAEHIDNDIDCLLDDKPLDMADREVPEFDEYKVYQNILAAVEKKEKRKVVPILKWACVVALLIFNASYFTYQYVKEETPVYHEIYASKGEKLVVLLGDGSRVWLNADSKLIYPEHFTGGERRVSLIGEAYFEVKKNPENPFMVTAGEMRVRVTGTCFNVCAYPADNHIITTLDEGKISIGHCVSNSVMYEMVPGQTAQYEKGSHICKISTNEYYKDASGWKENRLVFRNTSLEDVLKVLTRQFDITFEIQEAKISSFTYNFVCKGNDLSNILEMMESITPIKFKKISEGNYTVK</sequence>
<dbReference type="InterPro" id="IPR006860">
    <property type="entry name" value="FecR"/>
</dbReference>
<dbReference type="Pfam" id="PF04773">
    <property type="entry name" value="FecR"/>
    <property type="match status" value="1"/>
</dbReference>
<keyword evidence="1" id="KW-1133">Transmembrane helix</keyword>
<dbReference type="EMBL" id="JACRTF010000001">
    <property type="protein sequence ID" value="MBC8592795.1"/>
    <property type="molecule type" value="Genomic_DNA"/>
</dbReference>
<protein>
    <submittedName>
        <fullName evidence="4">FecR domain-containing protein</fullName>
    </submittedName>
</protein>
<keyword evidence="1" id="KW-0812">Transmembrane</keyword>
<feature type="transmembrane region" description="Helical" evidence="1">
    <location>
        <begin position="68"/>
        <end position="87"/>
    </location>
</feature>
<dbReference type="InterPro" id="IPR032508">
    <property type="entry name" value="FecR_C"/>
</dbReference>
<accession>A0A926F6J2</accession>
<dbReference type="Proteomes" id="UP000651085">
    <property type="component" value="Unassembled WGS sequence"/>
</dbReference>
<gene>
    <name evidence="4" type="ORF">H8744_05920</name>
</gene>
<organism evidence="4 5">
    <name type="scientific">Jilunia laotingensis</name>
    <dbReference type="NCBI Taxonomy" id="2763675"/>
    <lineage>
        <taxon>Bacteria</taxon>
        <taxon>Pseudomonadati</taxon>
        <taxon>Bacteroidota</taxon>
        <taxon>Bacteroidia</taxon>
        <taxon>Bacteroidales</taxon>
        <taxon>Bacteroidaceae</taxon>
        <taxon>Jilunia</taxon>
    </lineage>
</organism>
<dbReference type="RefSeq" id="WP_262433967.1">
    <property type="nucleotide sequence ID" value="NZ_JACRTF010000001.1"/>
</dbReference>
<dbReference type="Gene3D" id="2.60.120.1440">
    <property type="match status" value="1"/>
</dbReference>
<evidence type="ECO:0000313" key="4">
    <source>
        <dbReference type="EMBL" id="MBC8592795.1"/>
    </source>
</evidence>
<dbReference type="Pfam" id="PF16344">
    <property type="entry name" value="FecR_C"/>
    <property type="match status" value="1"/>
</dbReference>
<reference evidence="4" key="1">
    <citation type="submission" date="2020-08" db="EMBL/GenBank/DDBJ databases">
        <title>Genome public.</title>
        <authorList>
            <person name="Liu C."/>
            <person name="Sun Q."/>
        </authorList>
    </citation>
    <scope>NUCLEOTIDE SEQUENCE</scope>
    <source>
        <strain evidence="4">N12</strain>
    </source>
</reference>
<name>A0A926F6J2_9BACT</name>
<evidence type="ECO:0000313" key="5">
    <source>
        <dbReference type="Proteomes" id="UP000651085"/>
    </source>
</evidence>
<dbReference type="GO" id="GO:0016989">
    <property type="term" value="F:sigma factor antagonist activity"/>
    <property type="evidence" value="ECO:0007669"/>
    <property type="project" value="TreeGrafter"/>
</dbReference>
<proteinExistence type="predicted"/>
<evidence type="ECO:0000256" key="1">
    <source>
        <dbReference type="SAM" id="Phobius"/>
    </source>
</evidence>
<feature type="domain" description="Protein FecR C-terminal" evidence="3">
    <location>
        <begin position="240"/>
        <end position="309"/>
    </location>
</feature>
<dbReference type="PANTHER" id="PTHR30273:SF2">
    <property type="entry name" value="PROTEIN FECR"/>
    <property type="match status" value="1"/>
</dbReference>
<evidence type="ECO:0000259" key="2">
    <source>
        <dbReference type="Pfam" id="PF04773"/>
    </source>
</evidence>
<keyword evidence="1" id="KW-0472">Membrane</keyword>
<keyword evidence="5" id="KW-1185">Reference proteome</keyword>
<feature type="domain" description="FecR protein" evidence="2">
    <location>
        <begin position="100"/>
        <end position="193"/>
    </location>
</feature>
<dbReference type="AlphaFoldDB" id="A0A926F6J2"/>
<dbReference type="InterPro" id="IPR012373">
    <property type="entry name" value="Ferrdict_sens_TM"/>
</dbReference>
<evidence type="ECO:0000259" key="3">
    <source>
        <dbReference type="Pfam" id="PF16344"/>
    </source>
</evidence>
<dbReference type="PANTHER" id="PTHR30273">
    <property type="entry name" value="PERIPLASMIC SIGNAL SENSOR AND SIGMA FACTOR ACTIVATOR FECR-RELATED"/>
    <property type="match status" value="1"/>
</dbReference>
<comment type="caution">
    <text evidence="4">The sequence shown here is derived from an EMBL/GenBank/DDBJ whole genome shotgun (WGS) entry which is preliminary data.</text>
</comment>
<dbReference type="Gene3D" id="3.55.50.30">
    <property type="match status" value="1"/>
</dbReference>